<organism evidence="1 2">
    <name type="scientific">Nocardiopsis mwathae</name>
    <dbReference type="NCBI Taxonomy" id="1472723"/>
    <lineage>
        <taxon>Bacteria</taxon>
        <taxon>Bacillati</taxon>
        <taxon>Actinomycetota</taxon>
        <taxon>Actinomycetes</taxon>
        <taxon>Streptosporangiales</taxon>
        <taxon>Nocardiopsidaceae</taxon>
        <taxon>Nocardiopsis</taxon>
    </lineage>
</organism>
<dbReference type="EMBL" id="JACHDS010000001">
    <property type="protein sequence ID" value="MBB6170728.1"/>
    <property type="molecule type" value="Genomic_DNA"/>
</dbReference>
<evidence type="ECO:0000313" key="1">
    <source>
        <dbReference type="EMBL" id="MBB6170728.1"/>
    </source>
</evidence>
<sequence length="65" mass="7634">MPKSYPIPFRGRVDERFTWPLIVAVAEVLTDHGYPSPLNDQRDSARLQQHLFRYLYLSRQGELTS</sequence>
<dbReference type="AlphaFoldDB" id="A0A7W9YEK2"/>
<gene>
    <name evidence="1" type="ORF">HNR23_000788</name>
</gene>
<dbReference type="RefSeq" id="WP_184073571.1">
    <property type="nucleotide sequence ID" value="NZ_JACHDS010000001.1"/>
</dbReference>
<proteinExistence type="predicted"/>
<keyword evidence="2" id="KW-1185">Reference proteome</keyword>
<dbReference type="Proteomes" id="UP000546642">
    <property type="component" value="Unassembled WGS sequence"/>
</dbReference>
<evidence type="ECO:0000313" key="2">
    <source>
        <dbReference type="Proteomes" id="UP000546642"/>
    </source>
</evidence>
<reference evidence="1 2" key="1">
    <citation type="submission" date="2020-08" db="EMBL/GenBank/DDBJ databases">
        <title>Sequencing the genomes of 1000 actinobacteria strains.</title>
        <authorList>
            <person name="Klenk H.-P."/>
        </authorList>
    </citation>
    <scope>NUCLEOTIDE SEQUENCE [LARGE SCALE GENOMIC DNA]</scope>
    <source>
        <strain evidence="1 2">DSM 46659</strain>
    </source>
</reference>
<protein>
    <submittedName>
        <fullName evidence="1">Uncharacterized protein</fullName>
    </submittedName>
</protein>
<comment type="caution">
    <text evidence="1">The sequence shown here is derived from an EMBL/GenBank/DDBJ whole genome shotgun (WGS) entry which is preliminary data.</text>
</comment>
<accession>A0A7W9YEK2</accession>
<name>A0A7W9YEK2_9ACTN</name>